<evidence type="ECO:0000256" key="4">
    <source>
        <dbReference type="ARBA" id="ARBA00022989"/>
    </source>
</evidence>
<dbReference type="EMBL" id="AUSU01009284">
    <property type="protein sequence ID" value="EPS58370.1"/>
    <property type="molecule type" value="Genomic_DNA"/>
</dbReference>
<evidence type="ECO:0000256" key="3">
    <source>
        <dbReference type="ARBA" id="ARBA00022692"/>
    </source>
</evidence>
<comment type="function">
    <text evidence="6">Choline transporter.</text>
</comment>
<dbReference type="Pfam" id="PF04515">
    <property type="entry name" value="Choline_transpo"/>
    <property type="match status" value="1"/>
</dbReference>
<keyword evidence="8" id="KW-1185">Reference proteome</keyword>
<accession>S8BUY7</accession>
<keyword evidence="5 6" id="KW-0472">Membrane</keyword>
<organism evidence="7 8">
    <name type="scientific">Genlisea aurea</name>
    <dbReference type="NCBI Taxonomy" id="192259"/>
    <lineage>
        <taxon>Eukaryota</taxon>
        <taxon>Viridiplantae</taxon>
        <taxon>Streptophyta</taxon>
        <taxon>Embryophyta</taxon>
        <taxon>Tracheophyta</taxon>
        <taxon>Spermatophyta</taxon>
        <taxon>Magnoliopsida</taxon>
        <taxon>eudicotyledons</taxon>
        <taxon>Gunneridae</taxon>
        <taxon>Pentapetalae</taxon>
        <taxon>asterids</taxon>
        <taxon>lamiids</taxon>
        <taxon>Lamiales</taxon>
        <taxon>Lentibulariaceae</taxon>
        <taxon>Genlisea</taxon>
    </lineage>
</organism>
<feature type="transmembrane region" description="Helical" evidence="6">
    <location>
        <begin position="386"/>
        <end position="414"/>
    </location>
</feature>
<dbReference type="OrthoDB" id="44736at2759"/>
<evidence type="ECO:0000313" key="7">
    <source>
        <dbReference type="EMBL" id="EPS58370.1"/>
    </source>
</evidence>
<comment type="caution">
    <text evidence="7">The sequence shown here is derived from an EMBL/GenBank/DDBJ whole genome shotgun (WGS) entry which is preliminary data.</text>
</comment>
<sequence length="440" mass="48266">MEIVAAQGPQPQQSVSLRNKEIEKKGKWSFILNNFFQLLFYLHLLLIFILELVLTFHGLVSSSRKHRFDAKNWYLQVLSSTALAGILGYICQTYTTVNANRILKAAFWLSPLLTIIYGVLLVSIGTPVSVAASAFAILSSILQALYSCWVTPRFENAVKILKVSSAYHPTRTNAAAVAVILFAGVLYSSFLLAAIGGASAANTKSGGVFILLLLVSFIWTMQLIKNMIQVTVSHIKYLKFANGEDAGLKVALNSAVNSMESICIGSISIPVLVVLRGLARGVRWVSGDVDEFMFSCTSCCAVIGSRAILYANRWCFVHVGVYNKGIVQASSDTWEIFERVGIQEVIDSDLTSAFCFFCGTSVGSACGIMAGSWARATHEDYAAPVSIYAFLAGYFLVRVAMAWIQASVTAYYVAYAENPRSQQFDNTIPNHLQWLQRSRA</sequence>
<proteinExistence type="inferred from homology"/>
<feature type="transmembrane region" description="Helical" evidence="6">
    <location>
        <begin position="102"/>
        <end position="124"/>
    </location>
</feature>
<evidence type="ECO:0000313" key="8">
    <source>
        <dbReference type="Proteomes" id="UP000015453"/>
    </source>
</evidence>
<comment type="similarity">
    <text evidence="2 6">Belongs to the CTL (choline transporter-like) family.</text>
</comment>
<evidence type="ECO:0000256" key="5">
    <source>
        <dbReference type="ARBA" id="ARBA00023136"/>
    </source>
</evidence>
<feature type="transmembrane region" description="Helical" evidence="6">
    <location>
        <begin position="353"/>
        <end position="374"/>
    </location>
</feature>
<feature type="transmembrane region" description="Helical" evidence="6">
    <location>
        <begin position="207"/>
        <end position="224"/>
    </location>
</feature>
<evidence type="ECO:0000256" key="2">
    <source>
        <dbReference type="ARBA" id="ARBA00007168"/>
    </source>
</evidence>
<comment type="subcellular location">
    <subcellularLocation>
        <location evidence="6">Cell membrane</location>
        <topology evidence="6">Multi-pass membrane protein</topology>
    </subcellularLocation>
    <subcellularLocation>
        <location evidence="1">Membrane</location>
        <topology evidence="1">Multi-pass membrane protein</topology>
    </subcellularLocation>
</comment>
<evidence type="ECO:0000256" key="6">
    <source>
        <dbReference type="RuleBase" id="RU368066"/>
    </source>
</evidence>
<reference evidence="7 8" key="1">
    <citation type="journal article" date="2013" name="BMC Genomics">
        <title>The miniature genome of a carnivorous plant Genlisea aurea contains a low number of genes and short non-coding sequences.</title>
        <authorList>
            <person name="Leushkin E.V."/>
            <person name="Sutormin R.A."/>
            <person name="Nabieva E.R."/>
            <person name="Penin A.A."/>
            <person name="Kondrashov A.S."/>
            <person name="Logacheva M.D."/>
        </authorList>
    </citation>
    <scope>NUCLEOTIDE SEQUENCE [LARGE SCALE GENOMIC DNA]</scope>
</reference>
<dbReference type="GO" id="GO:0005886">
    <property type="term" value="C:plasma membrane"/>
    <property type="evidence" value="ECO:0007669"/>
    <property type="project" value="UniProtKB-SubCell"/>
</dbReference>
<feature type="transmembrane region" description="Helical" evidence="6">
    <location>
        <begin position="73"/>
        <end position="90"/>
    </location>
</feature>
<feature type="transmembrane region" description="Helical" evidence="6">
    <location>
        <begin position="172"/>
        <end position="195"/>
    </location>
</feature>
<protein>
    <recommendedName>
        <fullName evidence="6">Choline transporter-like protein</fullName>
    </recommendedName>
</protein>
<feature type="transmembrane region" description="Helical" evidence="6">
    <location>
        <begin position="30"/>
        <end position="53"/>
    </location>
</feature>
<dbReference type="AlphaFoldDB" id="S8BUY7"/>
<keyword evidence="4 6" id="KW-1133">Transmembrane helix</keyword>
<name>S8BUY7_9LAMI</name>
<feature type="transmembrane region" description="Helical" evidence="6">
    <location>
        <begin position="130"/>
        <end position="151"/>
    </location>
</feature>
<dbReference type="PANTHER" id="PTHR12385">
    <property type="entry name" value="CHOLINE TRANSPORTER-LIKE (SLC FAMILY 44)"/>
    <property type="match status" value="1"/>
</dbReference>
<dbReference type="PANTHER" id="PTHR12385:SF84">
    <property type="entry name" value="CHOLINE TRANSPORTER-LIKE PROTEIN"/>
    <property type="match status" value="1"/>
</dbReference>
<keyword evidence="3 6" id="KW-0812">Transmembrane</keyword>
<dbReference type="InterPro" id="IPR007603">
    <property type="entry name" value="Choline_transptr-like"/>
</dbReference>
<evidence type="ECO:0000256" key="1">
    <source>
        <dbReference type="ARBA" id="ARBA00004141"/>
    </source>
</evidence>
<dbReference type="GO" id="GO:0022857">
    <property type="term" value="F:transmembrane transporter activity"/>
    <property type="evidence" value="ECO:0007669"/>
    <property type="project" value="UniProtKB-UniRule"/>
</dbReference>
<dbReference type="Proteomes" id="UP000015453">
    <property type="component" value="Unassembled WGS sequence"/>
</dbReference>
<gene>
    <name evidence="7" type="ORF">M569_16445</name>
</gene>